<dbReference type="Pfam" id="PF00005">
    <property type="entry name" value="ABC_tran"/>
    <property type="match status" value="1"/>
</dbReference>
<dbReference type="PANTHER" id="PTHR43335:SF4">
    <property type="entry name" value="ABC TRANSPORTER, ATP-BINDING PROTEIN"/>
    <property type="match status" value="1"/>
</dbReference>
<dbReference type="PROSITE" id="PS50893">
    <property type="entry name" value="ABC_TRANSPORTER_2"/>
    <property type="match status" value="1"/>
</dbReference>
<evidence type="ECO:0000256" key="4">
    <source>
        <dbReference type="ARBA" id="ARBA00022840"/>
    </source>
</evidence>
<proteinExistence type="inferred from homology"/>
<dbReference type="SUPFAM" id="SSF52540">
    <property type="entry name" value="P-loop containing nucleoside triphosphate hydrolases"/>
    <property type="match status" value="1"/>
</dbReference>
<evidence type="ECO:0000313" key="5">
    <source>
        <dbReference type="EMBL" id="SDJ06047.1"/>
    </source>
</evidence>
<dbReference type="GO" id="GO:0016887">
    <property type="term" value="F:ATP hydrolysis activity"/>
    <property type="evidence" value="ECO:0007669"/>
    <property type="project" value="InterPro"/>
</dbReference>
<dbReference type="OrthoDB" id="9804819at2"/>
<dbReference type="InterPro" id="IPR027417">
    <property type="entry name" value="P-loop_NTPase"/>
</dbReference>
<dbReference type="GO" id="GO:0005524">
    <property type="term" value="F:ATP binding"/>
    <property type="evidence" value="ECO:0007669"/>
    <property type="project" value="UniProtKB-KW"/>
</dbReference>
<dbReference type="InterPro" id="IPR003593">
    <property type="entry name" value="AAA+_ATPase"/>
</dbReference>
<sequence length="318" mass="33162">MTSSEALIEVQGVTKRYGALTAVDDLTFTVRPGRVTGFLGPNGAGKSTMLRMILGLVAPTSGTAAVAGHRYRSLSAPLRTVGALLDAHHVHGGRSGRDHLRMLASAAGIGSRRVEEVLGIVGLADAADRRAGAYSLGMRQRLGIAAALLGDPRVLVLDEPVNGLDTEGIRWVRNLLRGMADEGRTVFLSSHLMSEMELVADHLVVIGGGRLLADEATSAFVARSGRHRARVRSLDDGALARRLTADGAVVTSPEGGPSAGLVVSGVDGETIGRAALAARIPLVELTPVRSTLEDVYTGLFDAGAFEGGTFESGQVETR</sequence>
<dbReference type="Gene3D" id="3.40.50.300">
    <property type="entry name" value="P-loop containing nucleotide triphosphate hydrolases"/>
    <property type="match status" value="1"/>
</dbReference>
<protein>
    <submittedName>
        <fullName evidence="5">ABC-2 type transport system ATP-binding protein</fullName>
    </submittedName>
</protein>
<dbReference type="PANTHER" id="PTHR43335">
    <property type="entry name" value="ABC TRANSPORTER, ATP-BINDING PROTEIN"/>
    <property type="match status" value="1"/>
</dbReference>
<dbReference type="InterPro" id="IPR017871">
    <property type="entry name" value="ABC_transporter-like_CS"/>
</dbReference>
<organism evidence="5 6">
    <name type="scientific">Rhodococcus triatomae</name>
    <dbReference type="NCBI Taxonomy" id="300028"/>
    <lineage>
        <taxon>Bacteria</taxon>
        <taxon>Bacillati</taxon>
        <taxon>Actinomycetota</taxon>
        <taxon>Actinomycetes</taxon>
        <taxon>Mycobacteriales</taxon>
        <taxon>Nocardiaceae</taxon>
        <taxon>Rhodococcus</taxon>
    </lineage>
</organism>
<name>A0A1G8QMV7_9NOCA</name>
<dbReference type="EMBL" id="FNDN01000015">
    <property type="protein sequence ID" value="SDJ06047.1"/>
    <property type="molecule type" value="Genomic_DNA"/>
</dbReference>
<dbReference type="InterPro" id="IPR003439">
    <property type="entry name" value="ABC_transporter-like_ATP-bd"/>
</dbReference>
<evidence type="ECO:0000313" key="6">
    <source>
        <dbReference type="Proteomes" id="UP000183263"/>
    </source>
</evidence>
<keyword evidence="4 5" id="KW-0067">ATP-binding</keyword>
<accession>A0A1G8QMV7</accession>
<evidence type="ECO:0000256" key="2">
    <source>
        <dbReference type="ARBA" id="ARBA00022448"/>
    </source>
</evidence>
<dbReference type="Proteomes" id="UP000183263">
    <property type="component" value="Unassembled WGS sequence"/>
</dbReference>
<keyword evidence="3" id="KW-0547">Nucleotide-binding</keyword>
<comment type="similarity">
    <text evidence="1">Belongs to the ABC transporter superfamily.</text>
</comment>
<keyword evidence="6" id="KW-1185">Reference proteome</keyword>
<keyword evidence="2" id="KW-0813">Transport</keyword>
<evidence type="ECO:0000256" key="1">
    <source>
        <dbReference type="ARBA" id="ARBA00005417"/>
    </source>
</evidence>
<dbReference type="PROSITE" id="PS00211">
    <property type="entry name" value="ABC_TRANSPORTER_1"/>
    <property type="match status" value="1"/>
</dbReference>
<dbReference type="SMART" id="SM00382">
    <property type="entry name" value="AAA"/>
    <property type="match status" value="1"/>
</dbReference>
<dbReference type="RefSeq" id="WP_072738780.1">
    <property type="nucleotide sequence ID" value="NZ_CP048813.1"/>
</dbReference>
<dbReference type="AlphaFoldDB" id="A0A1G8QMV7"/>
<evidence type="ECO:0000256" key="3">
    <source>
        <dbReference type="ARBA" id="ARBA00022741"/>
    </source>
</evidence>
<gene>
    <name evidence="5" type="ORF">SAMN05444695_11588</name>
</gene>
<reference evidence="5 6" key="1">
    <citation type="submission" date="2016-10" db="EMBL/GenBank/DDBJ databases">
        <authorList>
            <person name="de Groot N.N."/>
        </authorList>
    </citation>
    <scope>NUCLEOTIDE SEQUENCE [LARGE SCALE GENOMIC DNA]</scope>
    <source>
        <strain evidence="5 6">DSM 44892</strain>
    </source>
</reference>